<feature type="chain" id="PRO_5020330749" description="RHS repeat protein" evidence="1">
    <location>
        <begin position="24"/>
        <end position="769"/>
    </location>
</feature>
<evidence type="ECO:0008006" key="4">
    <source>
        <dbReference type="Google" id="ProtNLM"/>
    </source>
</evidence>
<organism evidence="2 3">
    <name type="scientific">Stenotrophomonas maltophilia</name>
    <name type="common">Pseudomonas maltophilia</name>
    <name type="synonym">Xanthomonas maltophilia</name>
    <dbReference type="NCBI Taxonomy" id="40324"/>
    <lineage>
        <taxon>Bacteria</taxon>
        <taxon>Pseudomonadati</taxon>
        <taxon>Pseudomonadota</taxon>
        <taxon>Gammaproteobacteria</taxon>
        <taxon>Lysobacterales</taxon>
        <taxon>Lysobacteraceae</taxon>
        <taxon>Stenotrophomonas</taxon>
        <taxon>Stenotrophomonas maltophilia group</taxon>
    </lineage>
</organism>
<dbReference type="EMBL" id="SRYW01000013">
    <property type="protein sequence ID" value="TGY32878.1"/>
    <property type="molecule type" value="Genomic_DNA"/>
</dbReference>
<name>A0A4S2CV98_STEMA</name>
<dbReference type="Proteomes" id="UP000306631">
    <property type="component" value="Unassembled WGS sequence"/>
</dbReference>
<protein>
    <recommendedName>
        <fullName evidence="4">RHS repeat protein</fullName>
    </recommendedName>
</protein>
<keyword evidence="1" id="KW-0732">Signal</keyword>
<evidence type="ECO:0000313" key="3">
    <source>
        <dbReference type="Proteomes" id="UP000306631"/>
    </source>
</evidence>
<feature type="signal peptide" evidence="1">
    <location>
        <begin position="1"/>
        <end position="23"/>
    </location>
</feature>
<evidence type="ECO:0000256" key="1">
    <source>
        <dbReference type="SAM" id="SignalP"/>
    </source>
</evidence>
<accession>A0A4S2CV98</accession>
<dbReference type="RefSeq" id="WP_136006072.1">
    <property type="nucleotide sequence ID" value="NZ_SRYW01000013.1"/>
</dbReference>
<evidence type="ECO:0000313" key="2">
    <source>
        <dbReference type="EMBL" id="TGY32878.1"/>
    </source>
</evidence>
<comment type="caution">
    <text evidence="2">The sequence shown here is derived from an EMBL/GenBank/DDBJ whole genome shotgun (WGS) entry which is preliminary data.</text>
</comment>
<dbReference type="OrthoDB" id="6904246at2"/>
<proteinExistence type="predicted"/>
<dbReference type="Gene3D" id="2.180.10.10">
    <property type="entry name" value="RHS repeat-associated core"/>
    <property type="match status" value="1"/>
</dbReference>
<dbReference type="AlphaFoldDB" id="A0A4S2CV98"/>
<sequence length="769" mass="85230">MNRLTFTLASGLLGIGLCTASHAQNYLEEVSDYAQKVQARRTAALDASEAFGEQISYLDGGTRFSATDISIPGNNALKVELTRSRQIDERYFISGSRLFDFGSLYDWQLEAPFLEGTFTSHGWTMAAEGNPSRNARCSLQQAPYSAILGDFYIEKMWSGYNLHLPGQPARLMLKAAAAIPMPADGQTYPWAADGDIRIRCLPQLRNGAPGEGFLAVMPDGTRYYFDTMITRQMPNFRLRTYHTVPQYKVYLAASRVEDQQGNWVTYTYVNDNLASIQSNDGRRIDLAYQNGRMVSATTAGRTWQYQYREPTSTTDGGLAAVILPDATRWSYDWVGSVRPAWMAPPQEGTTPCDTIIGEVTGPYAYTVTHPGGARATFSFAYKTIFRSTLDACYSPVQPNYYSVWSLTDRVVTGAGLGEMRTQLSITGGYPSTPLRWSTVTHPDGSTTRYGFGHTFLVDEGKIIERQTAGSDGVVLESTSSRYLSSPPAGAHYPARVGNSLHFMQYADGLVQPLAERLTVRESTQYRRASDGWDAFARPTLTTQSGPSGVMRERRQYLDNPARWILGAVASTHNEDSGQVVSAATYDDLLRPLEKFSFGLLQVSFTYNGDGTVATATDPTGRMTRLQQWKRGIPQHVINPDGTTRGATVDDNGWVGAARDENNLQTSYAYDSMGRLSMITLPADAGTAWNATSMTFSRLPTAELGIPAGHWKETEATGNRRKVTYYDALLRPVLEEEYDAADRAGTLSQTLRRYDHANRLIYESYPGRYR</sequence>
<reference evidence="2 3" key="1">
    <citation type="submission" date="2019-04" db="EMBL/GenBank/DDBJ databases">
        <title>Microbes associate with the intestines of laboratory mice.</title>
        <authorList>
            <person name="Navarre W."/>
            <person name="Wong E."/>
            <person name="Huang K."/>
            <person name="Tropini C."/>
            <person name="Ng K."/>
            <person name="Yu B."/>
        </authorList>
    </citation>
    <scope>NUCLEOTIDE SEQUENCE [LARGE SCALE GENOMIC DNA]</scope>
    <source>
        <strain evidence="2 3">NM62_B4-13</strain>
    </source>
</reference>
<gene>
    <name evidence="2" type="ORF">E5352_14575</name>
</gene>